<feature type="compositionally biased region" description="Polar residues" evidence="10">
    <location>
        <begin position="662"/>
        <end position="677"/>
    </location>
</feature>
<dbReference type="PROSITE" id="PS50102">
    <property type="entry name" value="RRM"/>
    <property type="match status" value="1"/>
</dbReference>
<evidence type="ECO:0000256" key="3">
    <source>
        <dbReference type="ARBA" id="ARBA00022664"/>
    </source>
</evidence>
<evidence type="ECO:0000256" key="10">
    <source>
        <dbReference type="SAM" id="MobiDB-lite"/>
    </source>
</evidence>
<feature type="region of interest" description="Disordered" evidence="10">
    <location>
        <begin position="151"/>
        <end position="173"/>
    </location>
</feature>
<feature type="compositionally biased region" description="Basic and acidic residues" evidence="10">
    <location>
        <begin position="364"/>
        <end position="375"/>
    </location>
</feature>
<dbReference type="GO" id="GO:0005634">
    <property type="term" value="C:nucleus"/>
    <property type="evidence" value="ECO:0007669"/>
    <property type="project" value="UniProtKB-SubCell"/>
</dbReference>
<protein>
    <recommendedName>
        <fullName evidence="11">RRM domain-containing protein</fullName>
    </recommendedName>
</protein>
<keyword evidence="6" id="KW-0863">Zinc-finger</keyword>
<feature type="region of interest" description="Disordered" evidence="10">
    <location>
        <begin position="636"/>
        <end position="691"/>
    </location>
</feature>
<dbReference type="Pfam" id="PF01480">
    <property type="entry name" value="PWI"/>
    <property type="match status" value="1"/>
</dbReference>
<evidence type="ECO:0000256" key="5">
    <source>
        <dbReference type="ARBA" id="ARBA00022737"/>
    </source>
</evidence>
<keyword evidence="4" id="KW-0479">Metal-binding</keyword>
<dbReference type="SUPFAM" id="SSF54928">
    <property type="entry name" value="RNA-binding domain, RBD"/>
    <property type="match status" value="1"/>
</dbReference>
<organism evidence="12 13">
    <name type="scientific">Coptis chinensis</name>
    <dbReference type="NCBI Taxonomy" id="261450"/>
    <lineage>
        <taxon>Eukaryota</taxon>
        <taxon>Viridiplantae</taxon>
        <taxon>Streptophyta</taxon>
        <taxon>Embryophyta</taxon>
        <taxon>Tracheophyta</taxon>
        <taxon>Spermatophyta</taxon>
        <taxon>Magnoliopsida</taxon>
        <taxon>Ranunculales</taxon>
        <taxon>Ranunculaceae</taxon>
        <taxon>Coptidoideae</taxon>
        <taxon>Coptis</taxon>
    </lineage>
</organism>
<comment type="caution">
    <text evidence="12">The sequence shown here is derived from an EMBL/GenBank/DDBJ whole genome shotgun (WGS) entry which is preliminary data.</text>
</comment>
<evidence type="ECO:0000256" key="6">
    <source>
        <dbReference type="ARBA" id="ARBA00022771"/>
    </source>
</evidence>
<evidence type="ECO:0000256" key="1">
    <source>
        <dbReference type="ARBA" id="ARBA00004123"/>
    </source>
</evidence>
<dbReference type="GO" id="GO:0043488">
    <property type="term" value="P:regulation of mRNA stability"/>
    <property type="evidence" value="ECO:0007669"/>
    <property type="project" value="InterPro"/>
</dbReference>
<evidence type="ECO:0000256" key="4">
    <source>
        <dbReference type="ARBA" id="ARBA00022723"/>
    </source>
</evidence>
<dbReference type="Proteomes" id="UP000631114">
    <property type="component" value="Unassembled WGS sequence"/>
</dbReference>
<feature type="compositionally biased region" description="Polar residues" evidence="10">
    <location>
        <begin position="637"/>
        <end position="649"/>
    </location>
</feature>
<evidence type="ECO:0000256" key="7">
    <source>
        <dbReference type="ARBA" id="ARBA00022833"/>
    </source>
</evidence>
<keyword evidence="9" id="KW-0694">RNA-binding</keyword>
<feature type="region of interest" description="Disordered" evidence="10">
    <location>
        <begin position="342"/>
        <end position="395"/>
    </location>
</feature>
<accession>A0A835M1X6</accession>
<dbReference type="InterPro" id="IPR036483">
    <property type="entry name" value="PWI_dom_sf"/>
</dbReference>
<proteinExistence type="inferred from homology"/>
<feature type="compositionally biased region" description="Polar residues" evidence="10">
    <location>
        <begin position="202"/>
        <end position="221"/>
    </location>
</feature>
<reference evidence="12 13" key="1">
    <citation type="submission" date="2020-10" db="EMBL/GenBank/DDBJ databases">
        <title>The Coptis chinensis genome and diversification of protoberbering-type alkaloids.</title>
        <authorList>
            <person name="Wang B."/>
            <person name="Shu S."/>
            <person name="Song C."/>
            <person name="Liu Y."/>
        </authorList>
    </citation>
    <scope>NUCLEOTIDE SEQUENCE [LARGE SCALE GENOMIC DNA]</scope>
    <source>
        <strain evidence="12">HL-2020</strain>
        <tissue evidence="12">Leaf</tissue>
    </source>
</reference>
<dbReference type="EMBL" id="JADFTS010000003">
    <property type="protein sequence ID" value="KAF9616628.1"/>
    <property type="molecule type" value="Genomic_DNA"/>
</dbReference>
<feature type="domain" description="RRM" evidence="11">
    <location>
        <begin position="515"/>
        <end position="592"/>
    </location>
</feature>
<gene>
    <name evidence="12" type="ORF">IFM89_030797</name>
</gene>
<dbReference type="Pfam" id="PF00076">
    <property type="entry name" value="RRM_1"/>
    <property type="match status" value="1"/>
</dbReference>
<dbReference type="InterPro" id="IPR035979">
    <property type="entry name" value="RBD_domain_sf"/>
</dbReference>
<keyword evidence="3" id="KW-0507">mRNA processing</keyword>
<dbReference type="InterPro" id="IPR002483">
    <property type="entry name" value="PWI_dom"/>
</dbReference>
<dbReference type="InterPro" id="IPR040366">
    <property type="entry name" value="Nab2/ZC3H14"/>
</dbReference>
<sequence length="691" mass="76421">MKSSSSCCCFKMDKNSTFATKLKSAISLKLNHFLVNYTDDVLAEYIIVLICNGKDQNQARNDLEAFLGENSAEFVSWLWDLLLKSVDRTRKRICPSYPKDVYTRGCDGVVNDKHRVRMLKGLQSHAKGNDNILCNDEKEYCPVTFAPQPVSSDDIEVSEGSQRRSTGLNNSRNRIKDREVVSIYSDGVPPLRRYLAKKELQPRNSQSVERENPNNVPSAETNADEPVFPSKPVASDSHRNPKPRGNVWDRLGKPCDEQRNVRVETVEVEDVDLVKDGIVEHPGEAHDQKTSVLFGRLGRRSMGETPAPDNGHGTIISKTNGEYKRLDHDVNAVRSPHYKKREFSEIGSGPANGSISLRGRKSRHLQDREPLEEFQRSSAKRSCSENLNSIASGTRQTGGLETCQALGVPNSAFIPGANGVAQRKFCREALEADPSQALFSNHSLTKSELVRNEDAVETDLKPVQAQMLDVKLKLQQIEMEMSKIKGKQVESNDGKPDLLSSSGAVNHSDDDAESRTIFVTNVHFAATKEALSLHFSKCGLVVKVVILSDAVTAQPKGAAYITFAHKESTDKAVALSGTSFWSRTIQVVRKGEIPVVTSAPPQPSGYPTWSQLPQPIRKVVFQRPYSVSHFRWRRDQPVSTDQSISTSGHGSEASRTVEDNYDNSGGQLHNSLATVNTAEEDEGSEETSTDA</sequence>
<feature type="compositionally biased region" description="Polar residues" evidence="10">
    <location>
        <begin position="159"/>
        <end position="172"/>
    </location>
</feature>
<dbReference type="GO" id="GO:0008270">
    <property type="term" value="F:zinc ion binding"/>
    <property type="evidence" value="ECO:0007669"/>
    <property type="project" value="UniProtKB-KW"/>
</dbReference>
<comment type="subcellular location">
    <subcellularLocation>
        <location evidence="1">Nucleus</location>
    </subcellularLocation>
</comment>
<dbReference type="SMART" id="SM00360">
    <property type="entry name" value="RRM"/>
    <property type="match status" value="1"/>
</dbReference>
<dbReference type="InterPro" id="IPR012677">
    <property type="entry name" value="Nucleotide-bd_a/b_plait_sf"/>
</dbReference>
<feature type="compositionally biased region" description="Acidic residues" evidence="10">
    <location>
        <begin position="678"/>
        <end position="691"/>
    </location>
</feature>
<feature type="region of interest" description="Disordered" evidence="10">
    <location>
        <begin position="198"/>
        <end position="253"/>
    </location>
</feature>
<keyword evidence="8" id="KW-0539">Nucleus</keyword>
<comment type="similarity">
    <text evidence="2">Belongs to the ZC3H14 family.</text>
</comment>
<evidence type="ECO:0000256" key="8">
    <source>
        <dbReference type="ARBA" id="ARBA00023242"/>
    </source>
</evidence>
<keyword evidence="5" id="KW-0677">Repeat</keyword>
<dbReference type="Gene3D" id="3.30.70.330">
    <property type="match status" value="1"/>
</dbReference>
<keyword evidence="13" id="KW-1185">Reference proteome</keyword>
<dbReference type="OrthoDB" id="4726at2759"/>
<dbReference type="GO" id="GO:0008143">
    <property type="term" value="F:poly(A) binding"/>
    <property type="evidence" value="ECO:0007669"/>
    <property type="project" value="InterPro"/>
</dbReference>
<name>A0A835M1X6_9MAGN</name>
<dbReference type="PANTHER" id="PTHR14738:SF29">
    <property type="entry name" value="ZINC FINGER CCCH DOMAIN-CONTAINING PROTEIN 14"/>
    <property type="match status" value="1"/>
</dbReference>
<feature type="compositionally biased region" description="Polar residues" evidence="10">
    <location>
        <begin position="376"/>
        <end position="395"/>
    </location>
</feature>
<evidence type="ECO:0000259" key="11">
    <source>
        <dbReference type="PROSITE" id="PS50102"/>
    </source>
</evidence>
<evidence type="ECO:0000313" key="13">
    <source>
        <dbReference type="Proteomes" id="UP000631114"/>
    </source>
</evidence>
<feature type="compositionally biased region" description="Basic and acidic residues" evidence="10">
    <location>
        <begin position="486"/>
        <end position="496"/>
    </location>
</feature>
<dbReference type="Gene3D" id="1.20.1390.10">
    <property type="entry name" value="PWI domain"/>
    <property type="match status" value="1"/>
</dbReference>
<evidence type="ECO:0000256" key="9">
    <source>
        <dbReference type="PROSITE-ProRule" id="PRU00176"/>
    </source>
</evidence>
<dbReference type="AlphaFoldDB" id="A0A835M1X6"/>
<dbReference type="InterPro" id="IPR000504">
    <property type="entry name" value="RRM_dom"/>
</dbReference>
<evidence type="ECO:0000256" key="2">
    <source>
        <dbReference type="ARBA" id="ARBA00008423"/>
    </source>
</evidence>
<dbReference type="SUPFAM" id="SSF101233">
    <property type="entry name" value="PWI domain"/>
    <property type="match status" value="1"/>
</dbReference>
<feature type="region of interest" description="Disordered" evidence="10">
    <location>
        <begin position="486"/>
        <end position="510"/>
    </location>
</feature>
<dbReference type="GO" id="GO:0005737">
    <property type="term" value="C:cytoplasm"/>
    <property type="evidence" value="ECO:0007669"/>
    <property type="project" value="TreeGrafter"/>
</dbReference>
<dbReference type="GO" id="GO:0006397">
    <property type="term" value="P:mRNA processing"/>
    <property type="evidence" value="ECO:0007669"/>
    <property type="project" value="UniProtKB-KW"/>
</dbReference>
<keyword evidence="7" id="KW-0862">Zinc</keyword>
<dbReference type="PANTHER" id="PTHR14738">
    <property type="entry name" value="ZINC FINGER CCCH DOMAIN-CONTAINING PROTEIN 14"/>
    <property type="match status" value="1"/>
</dbReference>
<evidence type="ECO:0000313" key="12">
    <source>
        <dbReference type="EMBL" id="KAF9616628.1"/>
    </source>
</evidence>